<evidence type="ECO:0000256" key="23">
    <source>
        <dbReference type="SAM" id="Coils"/>
    </source>
</evidence>
<evidence type="ECO:0000256" key="5">
    <source>
        <dbReference type="ARBA" id="ARBA00022692"/>
    </source>
</evidence>
<dbReference type="InterPro" id="IPR011990">
    <property type="entry name" value="TPR-like_helical_dom_sf"/>
</dbReference>
<feature type="transmembrane region" description="Helical" evidence="24">
    <location>
        <begin position="544"/>
        <end position="567"/>
    </location>
</feature>
<dbReference type="GO" id="GO:0016020">
    <property type="term" value="C:membrane"/>
    <property type="evidence" value="ECO:0007669"/>
    <property type="project" value="UniProtKB-SubCell"/>
</dbReference>
<organism evidence="26 27">
    <name type="scientific">Bagarius yarrelli</name>
    <name type="common">Goonch</name>
    <name type="synonym">Bagrus yarrelli</name>
    <dbReference type="NCBI Taxonomy" id="175774"/>
    <lineage>
        <taxon>Eukaryota</taxon>
        <taxon>Metazoa</taxon>
        <taxon>Chordata</taxon>
        <taxon>Craniata</taxon>
        <taxon>Vertebrata</taxon>
        <taxon>Euteleostomi</taxon>
        <taxon>Actinopterygii</taxon>
        <taxon>Neopterygii</taxon>
        <taxon>Teleostei</taxon>
        <taxon>Ostariophysi</taxon>
        <taxon>Siluriformes</taxon>
        <taxon>Sisoridae</taxon>
        <taxon>Sisorinae</taxon>
        <taxon>Bagarius</taxon>
    </lineage>
</organism>
<dbReference type="SMART" id="SM00028">
    <property type="entry name" value="TPR"/>
    <property type="match status" value="2"/>
</dbReference>
<evidence type="ECO:0000256" key="6">
    <source>
        <dbReference type="ARBA" id="ARBA00022695"/>
    </source>
</evidence>
<evidence type="ECO:0000256" key="22">
    <source>
        <dbReference type="PROSITE-ProRule" id="PRU00339"/>
    </source>
</evidence>
<dbReference type="GO" id="GO:0070733">
    <property type="term" value="F:AMPylase activity"/>
    <property type="evidence" value="ECO:0007669"/>
    <property type="project" value="UniProtKB-EC"/>
</dbReference>
<dbReference type="AlphaFoldDB" id="A0A556V6M3"/>
<feature type="binding site" evidence="19">
    <location>
        <begin position="881"/>
        <end position="888"/>
    </location>
    <ligand>
        <name>ATP</name>
        <dbReference type="ChEBI" id="CHEBI:30616"/>
    </ligand>
</feature>
<dbReference type="GO" id="GO:0030544">
    <property type="term" value="F:Hsp70 protein binding"/>
    <property type="evidence" value="ECO:0007669"/>
    <property type="project" value="UniProtKB-ARBA"/>
</dbReference>
<dbReference type="Gene3D" id="1.10.3290.10">
    <property type="entry name" value="Fido-like domain"/>
    <property type="match status" value="1"/>
</dbReference>
<feature type="repeat" description="TPR" evidence="22">
    <location>
        <begin position="654"/>
        <end position="687"/>
    </location>
</feature>
<dbReference type="SUPFAM" id="SSF140931">
    <property type="entry name" value="Fic-like"/>
    <property type="match status" value="1"/>
</dbReference>
<dbReference type="PANTHER" id="PTHR13504">
    <property type="entry name" value="FIDO DOMAIN-CONTAINING PROTEIN DDB_G0283145"/>
    <property type="match status" value="1"/>
</dbReference>
<keyword evidence="6" id="KW-0548">Nucleotidyltransferase</keyword>
<evidence type="ECO:0000256" key="14">
    <source>
        <dbReference type="ARBA" id="ARBA00032602"/>
    </source>
</evidence>
<dbReference type="SUPFAM" id="SSF48452">
    <property type="entry name" value="TPR-like"/>
    <property type="match status" value="1"/>
</dbReference>
<feature type="binding site" evidence="19">
    <location>
        <position position="921"/>
    </location>
    <ligand>
        <name>ATP</name>
        <dbReference type="ChEBI" id="CHEBI:30616"/>
    </ligand>
</feature>
<dbReference type="PROSITE" id="PS51459">
    <property type="entry name" value="FIDO"/>
    <property type="match status" value="1"/>
</dbReference>
<dbReference type="InterPro" id="IPR003812">
    <property type="entry name" value="Fido"/>
</dbReference>
<dbReference type="FunFam" id="1.10.3290.10:FF:000001">
    <property type="entry name" value="adenosine monophosphate-protein transferase FICD"/>
    <property type="match status" value="1"/>
</dbReference>
<reference evidence="26 27" key="1">
    <citation type="journal article" date="2019" name="Genome Biol. Evol.">
        <title>Whole-Genome Sequencing of the Giant Devil Catfish, Bagarius yarrelli.</title>
        <authorList>
            <person name="Jiang W."/>
            <person name="Lv Y."/>
            <person name="Cheng L."/>
            <person name="Yang K."/>
            <person name="Chao B."/>
            <person name="Wang X."/>
            <person name="Li Y."/>
            <person name="Pan X."/>
            <person name="You X."/>
            <person name="Zhang Y."/>
            <person name="Yang J."/>
            <person name="Li J."/>
            <person name="Zhang X."/>
            <person name="Liu S."/>
            <person name="Sun C."/>
            <person name="Yang J."/>
            <person name="Shi Q."/>
        </authorList>
    </citation>
    <scope>NUCLEOTIDE SEQUENCE [LARGE SCALE GENOMIC DNA]</scope>
    <source>
        <strain evidence="26">JWS20170419001</strain>
        <tissue evidence="26">Muscle</tissue>
    </source>
</reference>
<dbReference type="InterPro" id="IPR040198">
    <property type="entry name" value="Fido_containing"/>
</dbReference>
<evidence type="ECO:0000256" key="21">
    <source>
        <dbReference type="PIRSR" id="PIRSR640198-4"/>
    </source>
</evidence>
<comment type="catalytic activity">
    <reaction evidence="16">
        <text>L-threonyl-[protein] + ATP = 3-O-(5'-adenylyl)-L-threonyl-[protein] + diphosphate</text>
        <dbReference type="Rhea" id="RHEA:54292"/>
        <dbReference type="Rhea" id="RHEA-COMP:11060"/>
        <dbReference type="Rhea" id="RHEA-COMP:13847"/>
        <dbReference type="ChEBI" id="CHEBI:30013"/>
        <dbReference type="ChEBI" id="CHEBI:30616"/>
        <dbReference type="ChEBI" id="CHEBI:33019"/>
        <dbReference type="ChEBI" id="CHEBI:138113"/>
        <dbReference type="EC" id="2.7.7.108"/>
    </reaction>
</comment>
<evidence type="ECO:0000256" key="11">
    <source>
        <dbReference type="ARBA" id="ARBA00022989"/>
    </source>
</evidence>
<dbReference type="GO" id="GO:0005524">
    <property type="term" value="F:ATP binding"/>
    <property type="evidence" value="ECO:0007669"/>
    <property type="project" value="UniProtKB-KW"/>
</dbReference>
<evidence type="ECO:0000256" key="15">
    <source>
        <dbReference type="ARBA" id="ARBA00034531"/>
    </source>
</evidence>
<comment type="catalytic activity">
    <reaction evidence="17">
        <text>L-tyrosyl-[protein] + ATP = O-(5'-adenylyl)-L-tyrosyl-[protein] + diphosphate</text>
        <dbReference type="Rhea" id="RHEA:54288"/>
        <dbReference type="Rhea" id="RHEA-COMP:10136"/>
        <dbReference type="Rhea" id="RHEA-COMP:13846"/>
        <dbReference type="ChEBI" id="CHEBI:30616"/>
        <dbReference type="ChEBI" id="CHEBI:33019"/>
        <dbReference type="ChEBI" id="CHEBI:46858"/>
        <dbReference type="ChEBI" id="CHEBI:83624"/>
        <dbReference type="EC" id="2.7.7.108"/>
    </reaction>
</comment>
<evidence type="ECO:0000256" key="19">
    <source>
        <dbReference type="PIRSR" id="PIRSR640198-2"/>
    </source>
</evidence>
<feature type="domain" description="Fido" evidence="25">
    <location>
        <begin position="799"/>
        <end position="934"/>
    </location>
</feature>
<evidence type="ECO:0000313" key="27">
    <source>
        <dbReference type="Proteomes" id="UP000319801"/>
    </source>
</evidence>
<feature type="coiled-coil region" evidence="23">
    <location>
        <begin position="359"/>
        <end position="431"/>
    </location>
</feature>
<dbReference type="EC" id="2.7.7.108" evidence="15"/>
<evidence type="ECO:0000256" key="9">
    <source>
        <dbReference type="ARBA" id="ARBA00022803"/>
    </source>
</evidence>
<evidence type="ECO:0000256" key="2">
    <source>
        <dbReference type="ARBA" id="ARBA00009742"/>
    </source>
</evidence>
<evidence type="ECO:0000256" key="24">
    <source>
        <dbReference type="SAM" id="Phobius"/>
    </source>
</evidence>
<feature type="glycosylation site" description="N-linked (GlcNAc...) asparagine" evidence="21">
    <location>
        <position position="789"/>
    </location>
</feature>
<keyword evidence="27" id="KW-1185">Reference proteome</keyword>
<evidence type="ECO:0000256" key="16">
    <source>
        <dbReference type="ARBA" id="ARBA00047939"/>
    </source>
</evidence>
<evidence type="ECO:0000256" key="1">
    <source>
        <dbReference type="ARBA" id="ARBA00004167"/>
    </source>
</evidence>
<name>A0A556V6M3_BAGYA</name>
<keyword evidence="4 26" id="KW-0808">Transferase</keyword>
<evidence type="ECO:0000256" key="7">
    <source>
        <dbReference type="ARBA" id="ARBA00022737"/>
    </source>
</evidence>
<proteinExistence type="inferred from homology"/>
<dbReference type="GO" id="GO:0044603">
    <property type="term" value="F:protein adenylylhydrolase activity"/>
    <property type="evidence" value="ECO:0007669"/>
    <property type="project" value="UniProtKB-ARBA"/>
</dbReference>
<evidence type="ECO:0000256" key="20">
    <source>
        <dbReference type="PIRSR" id="PIRSR640198-3"/>
    </source>
</evidence>
<keyword evidence="7" id="KW-0677">Repeat</keyword>
<dbReference type="PROSITE" id="PS50005">
    <property type="entry name" value="TPR"/>
    <property type="match status" value="1"/>
</dbReference>
<feature type="binding site" evidence="19">
    <location>
        <begin position="830"/>
        <end position="833"/>
    </location>
    <ligand>
        <name>ATP</name>
        <dbReference type="ChEBI" id="CHEBI:30616"/>
    </ligand>
</feature>
<keyword evidence="10 19" id="KW-0067">ATP-binding</keyword>
<feature type="binding site" evidence="19">
    <location>
        <begin position="913"/>
        <end position="914"/>
    </location>
    <ligand>
        <name>ATP</name>
        <dbReference type="ChEBI" id="CHEBI:30616"/>
    </ligand>
</feature>
<keyword evidence="23" id="KW-0175">Coiled coil</keyword>
<evidence type="ECO:0000256" key="4">
    <source>
        <dbReference type="ARBA" id="ARBA00022679"/>
    </source>
</evidence>
<evidence type="ECO:0000256" key="13">
    <source>
        <dbReference type="ARBA" id="ARBA00032415"/>
    </source>
</evidence>
<evidence type="ECO:0000256" key="10">
    <source>
        <dbReference type="ARBA" id="ARBA00022840"/>
    </source>
</evidence>
<evidence type="ECO:0000256" key="12">
    <source>
        <dbReference type="ARBA" id="ARBA00023136"/>
    </source>
</evidence>
<keyword evidence="11 24" id="KW-1133">Transmembrane helix</keyword>
<sequence>MSALHLASSAAVEISASAELDSACADCGSQTPPLSRGDFTHLRPFILRQSPIHISSGGLGTVLEEELAMLTREREEEELITNEQDADLFRQKERDLVLAAKLGKALLERNQDLTKQYEKMTKDLNLKLENLEQEKHKLQQRLARREGEWESRVAELETDMQYLKAELEKHKMQLREAHRDKTHIVTELSEQNYSLLEQLRNIKTLSEHKQELERCIATLHEENMQLKSTVDNLKEQTFVLEKIYKEKDLQLQQSRMELQELRVSHQQLRARLAEVTEERTFQGFSSNTHSLLCEIEQSIEQEELKQEREQLRLLLWEVYYQIRSICSQLNGNHITDSANLQDLSMNKSSKTSSAKDLFISKLQSSLLELRRLAQNLLDDNEITGSHHDDKNMLKEQMRKLGEELWEAQDLYKQEQESVQGTQEEILQLHNQIALFSIEICSPQEENERLRTAKIREPSEVLQNAIRERDDAITKKNAVEMELAKCKVDNMSLNSQLLDALQQKFNLSQQLEAWQDAGVKEKTSKTQRLMAVITVLRQVSASPLLWGWGPVLFVFGSVLVLLLPLVGVENNCCTKLKDISLLCWANTYLAGGHSTIVTVPYTALEILPQKPKPSKESQWEAKAALQQAMEMKKQGKREKAHKLLVHALNIDPNFVDALTELGTILEEEKDVVQAEHLYSKALAISPCHQRALVSRDRTLPLVEEIDQRHFGIIDAKVQRLMAIPKGNSALRRILEETYYHHIYHTVAIEGNTLTLSEIRHIIETRYAVPGKSLHEQNEAIGVDAAMKYINTTLLSPPGAITVNDILEIHRRVLGYTDPVEGGRFRASQVFVGHHIPPHPSDVERNMHELEQWLNSEEALNLHPVEFAALAHYKLVYIHPFIDGNGRTSRLLMNLVLMQANYPPITIRKEQRAEYYNALDTANEGDVRPFIRFIAKCTEITLDTLLIATTEHAVGLPDGSNQACPDCKQTIRVHK</sequence>
<evidence type="ECO:0000256" key="8">
    <source>
        <dbReference type="ARBA" id="ARBA00022741"/>
    </source>
</evidence>
<dbReference type="Proteomes" id="UP000319801">
    <property type="component" value="Unassembled WGS sequence"/>
</dbReference>
<keyword evidence="9 22" id="KW-0802">TPR repeat</keyword>
<dbReference type="Pfam" id="PF02661">
    <property type="entry name" value="Fic"/>
    <property type="match status" value="1"/>
</dbReference>
<feature type="active site" evidence="18">
    <location>
        <position position="877"/>
    </location>
</feature>
<gene>
    <name evidence="26" type="ORF">Baya_13579</name>
</gene>
<dbReference type="PANTHER" id="PTHR13504:SF34">
    <property type="entry name" value="PROTEIN ADENYLYLTRANSFERASE FICD"/>
    <property type="match status" value="1"/>
</dbReference>
<comment type="caution">
    <text evidence="26">The sequence shown here is derived from an EMBL/GenBank/DDBJ whole genome shotgun (WGS) entry which is preliminary data.</text>
</comment>
<evidence type="ECO:0000256" key="18">
    <source>
        <dbReference type="PIRSR" id="PIRSR640198-1"/>
    </source>
</evidence>
<evidence type="ECO:0000256" key="3">
    <source>
        <dbReference type="ARBA" id="ARBA00020306"/>
    </source>
</evidence>
<dbReference type="Gene3D" id="1.25.40.10">
    <property type="entry name" value="Tetratricopeptide repeat domain"/>
    <property type="match status" value="1"/>
</dbReference>
<protein>
    <recommendedName>
        <fullName evidence="3">Protein adenylyltransferase FICD</fullName>
        <ecNumber evidence="15">2.7.7.108</ecNumber>
    </recommendedName>
    <alternativeName>
        <fullName evidence="13">AMPylator FICD</fullName>
    </alternativeName>
    <alternativeName>
        <fullName evidence="14">FIC domain-containing protein</fullName>
    </alternativeName>
</protein>
<keyword evidence="8 19" id="KW-0547">Nucleotide-binding</keyword>
<dbReference type="OrthoDB" id="439046at2759"/>
<comment type="similarity">
    <text evidence="2">Belongs to the fic family.</text>
</comment>
<comment type="subcellular location">
    <subcellularLocation>
        <location evidence="1">Membrane</location>
        <topology evidence="1">Single-pass membrane protein</topology>
    </subcellularLocation>
</comment>
<keyword evidence="12 24" id="KW-0472">Membrane</keyword>
<accession>A0A556V6M3</accession>
<dbReference type="EMBL" id="VCAZ01000136">
    <property type="protein sequence ID" value="TSW89612.1"/>
    <property type="molecule type" value="Genomic_DNA"/>
</dbReference>
<keyword evidence="5 24" id="KW-0812">Transmembrane</keyword>
<feature type="site" description="Important for autoinhibition of adenylyltransferase activity" evidence="20">
    <location>
        <position position="748"/>
    </location>
</feature>
<evidence type="ECO:0000259" key="25">
    <source>
        <dbReference type="PROSITE" id="PS51459"/>
    </source>
</evidence>
<evidence type="ECO:0000256" key="17">
    <source>
        <dbReference type="ARBA" id="ARBA00048696"/>
    </source>
</evidence>
<dbReference type="InterPro" id="IPR019734">
    <property type="entry name" value="TPR_rpt"/>
</dbReference>
<dbReference type="InterPro" id="IPR036597">
    <property type="entry name" value="Fido-like_dom_sf"/>
</dbReference>
<evidence type="ECO:0000313" key="26">
    <source>
        <dbReference type="EMBL" id="TSW89612.1"/>
    </source>
</evidence>
<feature type="coiled-coil region" evidence="23">
    <location>
        <begin position="103"/>
        <end position="278"/>
    </location>
</feature>